<dbReference type="SUPFAM" id="SSF51735">
    <property type="entry name" value="NAD(P)-binding Rossmann-fold domains"/>
    <property type="match status" value="2"/>
</dbReference>
<feature type="domain" description="PKS/mFAS DH" evidence="11">
    <location>
        <begin position="1350"/>
        <end position="1623"/>
    </location>
</feature>
<dbReference type="InterPro" id="IPR014043">
    <property type="entry name" value="Acyl_transferase_dom"/>
</dbReference>
<dbReference type="PATRIC" id="fig|1961.12.peg.2896"/>
<feature type="region of interest" description="N-terminal hotdog fold" evidence="7">
    <location>
        <begin position="1350"/>
        <end position="1474"/>
    </location>
</feature>
<dbReference type="Gene3D" id="3.40.47.10">
    <property type="match status" value="1"/>
</dbReference>
<feature type="compositionally biased region" description="Low complexity" evidence="8">
    <location>
        <begin position="891"/>
        <end position="907"/>
    </location>
</feature>
<proteinExistence type="predicted"/>
<feature type="compositionally biased region" description="Low complexity" evidence="8">
    <location>
        <begin position="1632"/>
        <end position="1642"/>
    </location>
</feature>
<dbReference type="PROSITE" id="PS52004">
    <property type="entry name" value="KS3_2"/>
    <property type="match status" value="1"/>
</dbReference>
<comment type="caution">
    <text evidence="12">The sequence shown here is derived from an EMBL/GenBank/DDBJ whole genome shotgun (WGS) entry which is preliminary data.</text>
</comment>
<protein>
    <submittedName>
        <fullName evidence="12">Uncharacterized protein</fullName>
    </submittedName>
</protein>
<dbReference type="Pfam" id="PF08659">
    <property type="entry name" value="KR"/>
    <property type="match status" value="1"/>
</dbReference>
<dbReference type="Gene3D" id="1.10.1200.10">
    <property type="entry name" value="ACP-like"/>
    <property type="match status" value="1"/>
</dbReference>
<dbReference type="SUPFAM" id="SSF55048">
    <property type="entry name" value="Probable ACP-binding domain of malonyl-CoA ACP transacylase"/>
    <property type="match status" value="1"/>
</dbReference>
<dbReference type="InterPro" id="IPR009081">
    <property type="entry name" value="PP-bd_ACP"/>
</dbReference>
<dbReference type="SMART" id="SM00825">
    <property type="entry name" value="PKS_KS"/>
    <property type="match status" value="1"/>
</dbReference>
<feature type="active site" description="Proton acceptor; for dehydratase activity" evidence="7">
    <location>
        <position position="1387"/>
    </location>
</feature>
<feature type="compositionally biased region" description="Low complexity" evidence="8">
    <location>
        <begin position="918"/>
        <end position="939"/>
    </location>
</feature>
<dbReference type="InterPro" id="IPR006162">
    <property type="entry name" value="Ppantetheine_attach_site"/>
</dbReference>
<evidence type="ECO:0000256" key="8">
    <source>
        <dbReference type="SAM" id="MobiDB-lite"/>
    </source>
</evidence>
<dbReference type="GO" id="GO:0017000">
    <property type="term" value="P:antibiotic biosynthetic process"/>
    <property type="evidence" value="ECO:0007669"/>
    <property type="project" value="UniProtKB-KW"/>
</dbReference>
<dbReference type="Pfam" id="PF00550">
    <property type="entry name" value="PP-binding"/>
    <property type="match status" value="1"/>
</dbReference>
<dbReference type="SMART" id="SM00822">
    <property type="entry name" value="PKS_KR"/>
    <property type="match status" value="1"/>
</dbReference>
<dbReference type="SUPFAM" id="SSF53901">
    <property type="entry name" value="Thiolase-like"/>
    <property type="match status" value="1"/>
</dbReference>
<dbReference type="InterPro" id="IPR057326">
    <property type="entry name" value="KR_dom"/>
</dbReference>
<keyword evidence="6" id="KW-0012">Acyltransferase</keyword>
<dbReference type="InterPro" id="IPR014031">
    <property type="entry name" value="Ketoacyl_synth_C"/>
</dbReference>
<dbReference type="InterPro" id="IPR036736">
    <property type="entry name" value="ACP-like_sf"/>
</dbReference>
<keyword evidence="4" id="KW-0808">Transferase</keyword>
<dbReference type="InterPro" id="IPR018201">
    <property type="entry name" value="Ketoacyl_synth_AS"/>
</dbReference>
<dbReference type="InterPro" id="IPR014030">
    <property type="entry name" value="Ketoacyl_synth_N"/>
</dbReference>
<dbReference type="PANTHER" id="PTHR43775">
    <property type="entry name" value="FATTY ACID SYNTHASE"/>
    <property type="match status" value="1"/>
</dbReference>
<sequence>MHDMDEQTAQPIAIVGMAGRFPGAGNLEEFWRALSEGEDCFSTLSDEELRAAGVEERHLTDPHYVRRIPLLADADRFDAAFFGMTPREASMRDPQQRLFLELAHTALEDAGYDAFAVPGTVGVYGGAASNRYAEFNIRANKELAARAGALSLDIYNNNDYVASTASYRLGLTGPALSVATACSTSLVAVHLACEALRSGECDVALAGGTEIELPYAHGYRWAPGSIYAQDGVCRPFDARATGTVFGNGGGVIVLKLLSDALADGDPVRAVIRGSAVTNDGSDRVSFSAPGVDGQMRAVVEAMTVAGLGPGDVDYVEAHGTGTDIGDSIEIEALTSAYRFLADGGGPGPAAVALGSVKSNIGHLGPAAGVAGLIKTVLCLEHGELVPTVHFTEPNPKLNLDATPFRVVNRRDVWPVPGERPRTAAVSSFGVGGTNAHVLLEQGPAARPGTPADGPELLVWSARTGAAEAEVRTRLARHLTWRGEDGFVDTVTTLRSGRTAHRERRAAVAGSAREAVTLLSDAEGRGLIRPAEDGAAARPVALLFPGQGSQRPEMAAGLMGYDTAFTETMRHCLDTVAGLGLDLEPAWRGPHAGELLGRTEYAQPLLASVGISLAAMWRAWGVSPVALLGHSVGELVAAVVAGVTGPEDGLRLVTARAQAMQAMPAGSMLAVSLGEQEARELLADGVLLTDGVVLAAVNGPRQSVLAGPTDAIAALEERLLGAGVQAKRLATSHAFHSPAMAPAADRFLEAFDGVALSAPRIPVVSAATGLALTDEQAVDPAFWAGQLTTPVLFGPALARLLDGQRLTTLEAGPGRALSVLARRHGTDSLAVPGLGPAGSDREAVLAAAGALWTEGHDLRWEAVGPARPAHRISLPAYPYQRERHWISPPAPESQQPQAAAPGPEQPGQSERSERSGAREQAPAVAQSAPAPQSAPEAVPATGAAPALSPLSVMRWEELPTGTRPPRHRSSVALALLPQDPDAARQVTAVLGRAGHRVVPARPDTLRSVLDGLLSRGEEPAVYVHALAAQPWPEATPDTVEEQAAAGVESAYALVKAVVRQSRLRQPARFLLLAAQAADVSGGERVNPAKAALAGLARTVPLEVPGAQCMLLDVSPGTDEDLITQQVQEQQWPAVVALRGDRRWVPVEVPIPHEPATEPPVRPGGTYLITGGFGGLGLAVARGLAETGLAPTLVLVGRSGLTDAAAEEVAGLEQLGATVLAERGDVTDEESVRALVERVESTAGQIHGVLHAAGLPGEGMIAFRTPEQVRAVLWPKLLGTLVLERVFADRPRLDFFTSFSSRASISGLVGSADYAAANAFLDAHAAVSRQRCVSVNWPSWASVGMAARSTVDPGSGEPLSAWTAEQRRAPEGLVHEEELSEKDWELDEHRFAGRAVLPGTGHLDLVVRAARELCPQLAGVPVSLGEVVFRRPLFVDGTQRVRVVLEPRGGYTWAFSVRTGSTVHCDGRIGAAAEPAAPEVDLAAVAARMTESVDASGAGDLAELGPHWLNVTALRRGADEQLGSLALDERFRAEAATRPLHPALLDSATALTRRREDAHHLPLLYGAVTVYRDLPGEFTSHVRHVRGGGDSGVLVSDIDLVGPDGVVAVAVRGFTMRRVEGNPFGAGSAEEQPATEPAESADAADAAVGLPASDGIPPGEGVALLFDVLSGRPARQVTVRPYRDGAPLAPETVRAPLSAAPTPAPATAPATPTATAPAAPEPAAVPAVPVPAAPVGGSDRDLAGMLEETWRAALGMGSIDHGADFFDLGGDSLSAVGLIAEVRDRLGVELSIGMIFEFPTISALAAELARQAGGAR</sequence>
<dbReference type="GO" id="GO:0031177">
    <property type="term" value="F:phosphopantetheine binding"/>
    <property type="evidence" value="ECO:0007669"/>
    <property type="project" value="InterPro"/>
</dbReference>
<dbReference type="PROSITE" id="PS00012">
    <property type="entry name" value="PHOSPHOPANTETHEINE"/>
    <property type="match status" value="1"/>
</dbReference>
<dbReference type="InterPro" id="IPR049552">
    <property type="entry name" value="PKS_DH_N"/>
</dbReference>
<evidence type="ECO:0000256" key="6">
    <source>
        <dbReference type="ARBA" id="ARBA00023315"/>
    </source>
</evidence>
<feature type="region of interest" description="C-terminal hotdog fold" evidence="7">
    <location>
        <begin position="1485"/>
        <end position="1623"/>
    </location>
</feature>
<dbReference type="SUPFAM" id="SSF47336">
    <property type="entry name" value="ACP-like"/>
    <property type="match status" value="1"/>
</dbReference>
<evidence type="ECO:0000313" key="13">
    <source>
        <dbReference type="Proteomes" id="UP000037084"/>
    </source>
</evidence>
<evidence type="ECO:0000313" key="12">
    <source>
        <dbReference type="EMBL" id="KOG55102.1"/>
    </source>
</evidence>
<dbReference type="SMART" id="SM00827">
    <property type="entry name" value="PKS_AT"/>
    <property type="match status" value="1"/>
</dbReference>
<dbReference type="GO" id="GO:0004315">
    <property type="term" value="F:3-oxoacyl-[acyl-carrier-protein] synthase activity"/>
    <property type="evidence" value="ECO:0007669"/>
    <property type="project" value="InterPro"/>
</dbReference>
<dbReference type="InterPro" id="IPR020841">
    <property type="entry name" value="PKS_Beta-ketoAc_synthase_dom"/>
</dbReference>
<dbReference type="PROSITE" id="PS50075">
    <property type="entry name" value="CARRIER"/>
    <property type="match status" value="1"/>
</dbReference>
<feature type="region of interest" description="Disordered" evidence="8">
    <location>
        <begin position="885"/>
        <end position="941"/>
    </location>
</feature>
<dbReference type="InterPro" id="IPR050091">
    <property type="entry name" value="PKS_NRPS_Biosynth_Enz"/>
</dbReference>
<dbReference type="InterPro" id="IPR016039">
    <property type="entry name" value="Thiolase-like"/>
</dbReference>
<dbReference type="Gene3D" id="3.40.50.720">
    <property type="entry name" value="NAD(P)-binding Rossmann-like Domain"/>
    <property type="match status" value="1"/>
</dbReference>
<evidence type="ECO:0000256" key="7">
    <source>
        <dbReference type="PROSITE-ProRule" id="PRU01363"/>
    </source>
</evidence>
<dbReference type="PROSITE" id="PS00606">
    <property type="entry name" value="KS3_1"/>
    <property type="match status" value="1"/>
</dbReference>
<dbReference type="InterPro" id="IPR020806">
    <property type="entry name" value="PKS_PP-bd"/>
</dbReference>
<dbReference type="Pfam" id="PF21089">
    <property type="entry name" value="PKS_DH_N"/>
    <property type="match status" value="1"/>
</dbReference>
<dbReference type="Gene3D" id="3.10.129.110">
    <property type="entry name" value="Polyketide synthase dehydratase"/>
    <property type="match status" value="1"/>
</dbReference>
<dbReference type="InterPro" id="IPR020807">
    <property type="entry name" value="PKS_DH"/>
</dbReference>
<dbReference type="GO" id="GO:0071770">
    <property type="term" value="P:DIM/DIP cell wall layer assembly"/>
    <property type="evidence" value="ECO:0007669"/>
    <property type="project" value="TreeGrafter"/>
</dbReference>
<dbReference type="SMART" id="SM00823">
    <property type="entry name" value="PKS_PP"/>
    <property type="match status" value="1"/>
</dbReference>
<dbReference type="CDD" id="cd00833">
    <property type="entry name" value="PKS"/>
    <property type="match status" value="1"/>
</dbReference>
<evidence type="ECO:0000256" key="4">
    <source>
        <dbReference type="ARBA" id="ARBA00022679"/>
    </source>
</evidence>
<evidence type="ECO:0000256" key="3">
    <source>
        <dbReference type="ARBA" id="ARBA00022553"/>
    </source>
</evidence>
<dbReference type="SUPFAM" id="SSF52151">
    <property type="entry name" value="FabD/lysophospholipase-like"/>
    <property type="match status" value="1"/>
</dbReference>
<evidence type="ECO:0000256" key="1">
    <source>
        <dbReference type="ARBA" id="ARBA00004792"/>
    </source>
</evidence>
<accession>A0A0L8MXG5</accession>
<comment type="pathway">
    <text evidence="1">Antibiotic biosynthesis.</text>
</comment>
<dbReference type="Proteomes" id="UP000037084">
    <property type="component" value="Unassembled WGS sequence"/>
</dbReference>
<dbReference type="InterPro" id="IPR036291">
    <property type="entry name" value="NAD(P)-bd_dom_sf"/>
</dbReference>
<evidence type="ECO:0000259" key="10">
    <source>
        <dbReference type="PROSITE" id="PS52004"/>
    </source>
</evidence>
<dbReference type="SMART" id="SM01294">
    <property type="entry name" value="PKS_PP_betabranch"/>
    <property type="match status" value="1"/>
</dbReference>
<dbReference type="Pfam" id="PF00109">
    <property type="entry name" value="ketoacyl-synt"/>
    <property type="match status" value="1"/>
</dbReference>
<dbReference type="InterPro" id="IPR049551">
    <property type="entry name" value="PKS_DH_C"/>
</dbReference>
<feature type="domain" description="Carrier" evidence="9">
    <location>
        <begin position="1735"/>
        <end position="1810"/>
    </location>
</feature>
<dbReference type="InterPro" id="IPR016035">
    <property type="entry name" value="Acyl_Trfase/lysoPLipase"/>
</dbReference>
<dbReference type="PROSITE" id="PS52019">
    <property type="entry name" value="PKS_MFAS_DH"/>
    <property type="match status" value="1"/>
</dbReference>
<dbReference type="GO" id="GO:0005886">
    <property type="term" value="C:plasma membrane"/>
    <property type="evidence" value="ECO:0007669"/>
    <property type="project" value="TreeGrafter"/>
</dbReference>
<dbReference type="Gene3D" id="3.40.366.10">
    <property type="entry name" value="Malonyl-Coenzyme A Acyl Carrier Protein, domain 2"/>
    <property type="match status" value="1"/>
</dbReference>
<evidence type="ECO:0000259" key="9">
    <source>
        <dbReference type="PROSITE" id="PS50075"/>
    </source>
</evidence>
<evidence type="ECO:0000256" key="5">
    <source>
        <dbReference type="ARBA" id="ARBA00023194"/>
    </source>
</evidence>
<keyword evidence="5" id="KW-0045">Antibiotic biosynthesis</keyword>
<name>A0A0L8MXG5_STRVG</name>
<gene>
    <name evidence="12" type="ORF">ADK75_12515</name>
</gene>
<feature type="compositionally biased region" description="Low complexity" evidence="8">
    <location>
        <begin position="1697"/>
        <end position="1719"/>
    </location>
</feature>
<feature type="region of interest" description="Disordered" evidence="8">
    <location>
        <begin position="1694"/>
        <end position="1719"/>
    </location>
</feature>
<feature type="domain" description="Ketosynthase family 3 (KS3)" evidence="10">
    <location>
        <begin position="9"/>
        <end position="441"/>
    </location>
</feature>
<dbReference type="SMART" id="SM00826">
    <property type="entry name" value="PKS_DH"/>
    <property type="match status" value="1"/>
</dbReference>
<feature type="active site" description="Proton donor; for dehydratase activity" evidence="7">
    <location>
        <position position="1544"/>
    </location>
</feature>
<dbReference type="Gene3D" id="3.30.70.3290">
    <property type="match status" value="1"/>
</dbReference>
<keyword evidence="2" id="KW-0596">Phosphopantetheine</keyword>
<evidence type="ECO:0000256" key="2">
    <source>
        <dbReference type="ARBA" id="ARBA00022450"/>
    </source>
</evidence>
<dbReference type="PANTHER" id="PTHR43775:SF37">
    <property type="entry name" value="SI:DKEY-61P9.11"/>
    <property type="match status" value="1"/>
</dbReference>
<dbReference type="Pfam" id="PF02801">
    <property type="entry name" value="Ketoacyl-synt_C"/>
    <property type="match status" value="1"/>
</dbReference>
<keyword evidence="3" id="KW-0597">Phosphoprotein</keyword>
<dbReference type="InterPro" id="IPR016036">
    <property type="entry name" value="Malonyl_transacylase_ACP-bd"/>
</dbReference>
<dbReference type="CDD" id="cd08953">
    <property type="entry name" value="KR_2_SDR_x"/>
    <property type="match status" value="1"/>
</dbReference>
<dbReference type="InterPro" id="IPR013968">
    <property type="entry name" value="PKS_KR"/>
</dbReference>
<dbReference type="EMBL" id="LGUV01000121">
    <property type="protein sequence ID" value="KOG55102.1"/>
    <property type="molecule type" value="Genomic_DNA"/>
</dbReference>
<evidence type="ECO:0000259" key="11">
    <source>
        <dbReference type="PROSITE" id="PS52019"/>
    </source>
</evidence>
<dbReference type="InterPro" id="IPR032821">
    <property type="entry name" value="PKS_assoc"/>
</dbReference>
<organism evidence="12 13">
    <name type="scientific">Streptomyces virginiae</name>
    <name type="common">Streptomyces cinnamonensis</name>
    <dbReference type="NCBI Taxonomy" id="1961"/>
    <lineage>
        <taxon>Bacteria</taxon>
        <taxon>Bacillati</taxon>
        <taxon>Actinomycetota</taxon>
        <taxon>Actinomycetes</taxon>
        <taxon>Kitasatosporales</taxon>
        <taxon>Streptomycetaceae</taxon>
        <taxon>Streptomyces</taxon>
    </lineage>
</organism>
<reference evidence="13" key="1">
    <citation type="submission" date="2015-07" db="EMBL/GenBank/DDBJ databases">
        <authorList>
            <consortium name="Consortium for Microbial Forensics and Genomics (microFORGE)"/>
            <person name="Knight B.M."/>
            <person name="Roberts D.P."/>
            <person name="Lin D."/>
            <person name="Hari K."/>
            <person name="Fletcher J."/>
            <person name="Melcher U."/>
            <person name="Blagden T."/>
            <person name="Winegar R.A."/>
        </authorList>
    </citation>
    <scope>NUCLEOTIDE SEQUENCE [LARGE SCALE GENOMIC DNA]</scope>
    <source>
        <strain evidence="13">NRRL B-1447</strain>
    </source>
</reference>
<dbReference type="InterPro" id="IPR042104">
    <property type="entry name" value="PKS_dehydratase_sf"/>
</dbReference>
<dbReference type="GO" id="GO:0005737">
    <property type="term" value="C:cytoplasm"/>
    <property type="evidence" value="ECO:0007669"/>
    <property type="project" value="TreeGrafter"/>
</dbReference>
<dbReference type="GO" id="GO:0006633">
    <property type="term" value="P:fatty acid biosynthetic process"/>
    <property type="evidence" value="ECO:0007669"/>
    <property type="project" value="InterPro"/>
</dbReference>
<dbReference type="InterPro" id="IPR001227">
    <property type="entry name" value="Ac_transferase_dom_sf"/>
</dbReference>
<dbReference type="Pfam" id="PF16197">
    <property type="entry name" value="KAsynt_C_assoc"/>
    <property type="match status" value="1"/>
</dbReference>
<dbReference type="Pfam" id="PF00698">
    <property type="entry name" value="Acyl_transf_1"/>
    <property type="match status" value="1"/>
</dbReference>
<dbReference type="Pfam" id="PF14765">
    <property type="entry name" value="PS-DH"/>
    <property type="match status" value="1"/>
</dbReference>
<dbReference type="InterPro" id="IPR049900">
    <property type="entry name" value="PKS_mFAS_DH"/>
</dbReference>
<dbReference type="GO" id="GO:0004312">
    <property type="term" value="F:fatty acid synthase activity"/>
    <property type="evidence" value="ECO:0007669"/>
    <property type="project" value="TreeGrafter"/>
</dbReference>
<feature type="region of interest" description="Disordered" evidence="8">
    <location>
        <begin position="1621"/>
        <end position="1642"/>
    </location>
</feature>